<dbReference type="EMBL" id="CP002018">
    <property type="protein sequence ID" value="AEM42101.1"/>
    <property type="molecule type" value="Genomic_DNA"/>
</dbReference>
<name>F9Y6A4_KETVW</name>
<dbReference type="Gene3D" id="3.90.320.10">
    <property type="match status" value="1"/>
</dbReference>
<dbReference type="SUPFAM" id="SSF52540">
    <property type="entry name" value="P-loop containing nucleoside triphosphate hydrolases"/>
    <property type="match status" value="1"/>
</dbReference>
<dbReference type="KEGG" id="kvl:KVU_2262"/>
<dbReference type="InterPro" id="IPR027417">
    <property type="entry name" value="P-loop_NTPase"/>
</dbReference>
<dbReference type="eggNOG" id="COG3893">
    <property type="taxonomic scope" value="Bacteria"/>
</dbReference>
<dbReference type="eggNOG" id="COG2887">
    <property type="taxonomic scope" value="Bacteria"/>
</dbReference>
<sequence length="972" mass="106635">MIFDESARLFGLPPGADFPAALIAGLHDRMAGRAPEDWARVTLYVNTARMQRRLRNLFDQGGAMILPRIRLVTDLALDPVAADLPLPVPALQRRLELTRLIARLLESAPDLAPRAALYDLADSLAALMDEMQGEGVSPDVIAALDVSDQSGHWQRTLEFLKIISGYFDQTGQPDREARQRMVIERLVAHWQIAPPTDPIIIAGSTGSRGATQLLMQAVARLPQGAVVLPGFDFDMPDHAWEAIGSAVAAEDHPQFRFRKIADGLGLALHDIRPWTSSNAPDPARNRLISLSLRPAPVTDQWRLEGKDLGDLNLATAQMTLLEAPSPRLEAQTIALRLRAALDEGRTAALITPDRMLTRQVAAALDLWSVKPDDSAGQPLPLSPPGRLLRQVARLFGQRLDAESLLSLLKHPLTHADANRGQHLLNSHDLERYIRDRGMPFPTATALLKWAGQENAPDHRRAWAEWVIHFTNDLDRISTRPLSAHLAHLIDTAEEISRGPALWEEAAGRKARAVIADLQLNAPHGGEMEPRDFTAILDGVLRGAEVRNPDTGHPNLLIWGTLEARVQGADLVILAGLNEGIWPGASAADPWLNRALRARAGLLLPERRIGLAAHDYQQAIAAPEVWLSRAIRSSDAETVAARWVNRLTNLLEGLPDQNGPAALAAMRAKGDAWLARASAMSQPDTRLPAAARPAPRPPLAARPTKLSVTGIETLLRDPYAIYARHVLRLNALGPLNQSADARMRGTVIHKVYEDFINSGTAPDAAHALALLDQFAIAALDEDCPWPVTARQWLSQIRRAAPYFLQTEGERQAKGTPTLLEKRGEIALGRHDFTLVGKADRIDLQPDGQALIYDYKTGAPPSAKSQRYFDKQLLIEAAMIARGAFQQIGPRDVAGAEFIGLGSKLATVPAPLDELPPAQIWAELQQLIDAWMQYPRGYTARIAPFEMKYASDYDHLARYGEWGDSDLPQPEDLA</sequence>
<organism evidence="2 3">
    <name type="scientific">Ketogulonicigenium vulgare (strain WSH-001)</name>
    <dbReference type="NCBI Taxonomy" id="759362"/>
    <lineage>
        <taxon>Bacteria</taxon>
        <taxon>Pseudomonadati</taxon>
        <taxon>Pseudomonadota</taxon>
        <taxon>Alphaproteobacteria</taxon>
        <taxon>Rhodobacterales</taxon>
        <taxon>Roseobacteraceae</taxon>
        <taxon>Ketogulonicigenium</taxon>
    </lineage>
</organism>
<proteinExistence type="predicted"/>
<evidence type="ECO:0000259" key="1">
    <source>
        <dbReference type="Pfam" id="PF12705"/>
    </source>
</evidence>
<feature type="domain" description="PD-(D/E)XK endonuclease-like" evidence="1">
    <location>
        <begin position="705"/>
        <end position="930"/>
    </location>
</feature>
<evidence type="ECO:0000313" key="3">
    <source>
        <dbReference type="Proteomes" id="UP000000692"/>
    </source>
</evidence>
<dbReference type="Proteomes" id="UP000000692">
    <property type="component" value="Chromosome"/>
</dbReference>
<dbReference type="InterPro" id="IPR038726">
    <property type="entry name" value="PDDEXK_AddAB-type"/>
</dbReference>
<dbReference type="GO" id="GO:0004527">
    <property type="term" value="F:exonuclease activity"/>
    <property type="evidence" value="ECO:0007669"/>
    <property type="project" value="UniProtKB-KW"/>
</dbReference>
<gene>
    <name evidence="2" type="ordered locus">KVU_2262</name>
</gene>
<keyword evidence="3" id="KW-1185">Reference proteome</keyword>
<dbReference type="AlphaFoldDB" id="F9Y6A4"/>
<dbReference type="InterPro" id="IPR014153">
    <property type="entry name" value="Ds_break_AddB"/>
</dbReference>
<dbReference type="Pfam" id="PF12705">
    <property type="entry name" value="PDDEXK_1"/>
    <property type="match status" value="1"/>
</dbReference>
<keyword evidence="2" id="KW-0540">Nuclease</keyword>
<dbReference type="OrthoDB" id="9780606at2"/>
<keyword evidence="2" id="KW-0269">Exonuclease</keyword>
<dbReference type="PATRIC" id="fig|759362.5.peg.2355"/>
<protein>
    <submittedName>
        <fullName evidence="2">RecB family exonuclease-like protein</fullName>
    </submittedName>
</protein>
<dbReference type="RefSeq" id="WP_013385490.1">
    <property type="nucleotide sequence ID" value="NC_017384.1"/>
</dbReference>
<evidence type="ECO:0000313" key="2">
    <source>
        <dbReference type="EMBL" id="AEM42101.1"/>
    </source>
</evidence>
<dbReference type="HOGENOM" id="CLU_012377_0_0_5"/>
<dbReference type="NCBIfam" id="TIGR02786">
    <property type="entry name" value="addB_alphas"/>
    <property type="match status" value="1"/>
</dbReference>
<dbReference type="InterPro" id="IPR011604">
    <property type="entry name" value="PDDEXK-like_dom_sf"/>
</dbReference>
<reference evidence="2 3" key="1">
    <citation type="journal article" date="2011" name="J. Bacteriol.">
        <title>Complete genome sequence of the industrial strain Ketogulonicigenium vulgare WSH-001.</title>
        <authorList>
            <person name="Liu L."/>
            <person name="Li Y."/>
            <person name="Zhang J."/>
            <person name="Zhou Z."/>
            <person name="Liu J."/>
            <person name="Li X."/>
            <person name="Zhou J."/>
            <person name="Du G."/>
            <person name="Wang L."/>
            <person name="Chen J."/>
        </authorList>
    </citation>
    <scope>NUCLEOTIDE SEQUENCE [LARGE SCALE GENOMIC DNA]</scope>
    <source>
        <strain evidence="2 3">WSH-001</strain>
    </source>
</reference>
<accession>F9Y6A4</accession>
<keyword evidence="2" id="KW-0378">Hydrolase</keyword>